<dbReference type="AlphaFoldDB" id="Q1PFT3"/>
<dbReference type="PANTHER" id="PTHR13448:SF15">
    <property type="entry name" value="TRANSMEMBRANE PROTEIN 214-A"/>
    <property type="match status" value="1"/>
</dbReference>
<accession>Q1PFT3</accession>
<feature type="region of interest" description="Disordered" evidence="1">
    <location>
        <begin position="1"/>
        <end position="68"/>
    </location>
</feature>
<sequence>MDPIEAVEYNGFETTNGNSHNDDHGWKKVVYPKRNRKQKPADQAAATKNGVTGNLIPNGTLSNGGGNVFRSLEEQAEGRHLQILAAKKASDTADVSDGGRSKWRSNGYGDEGYDFDDSDSEIAVGKENLKAEEVKKPKVKKVKKPKVTLAEAAAKIDVSNLAAFLVEASCIRHQLIGLTNVPLRHLEPLYCGAWIVFLLTWLYNKEVSRVVRKEHNRLLRNLRLRYLWR</sequence>
<dbReference type="EMBL" id="DQ446280">
    <property type="protein sequence ID" value="ABE65646.1"/>
    <property type="molecule type" value="mRNA"/>
</dbReference>
<name>Q1PFT3_ARATH</name>
<dbReference type="InterPro" id="IPR019308">
    <property type="entry name" value="TMEM214"/>
</dbReference>
<proteinExistence type="evidence at transcript level"/>
<feature type="compositionally biased region" description="Polar residues" evidence="1">
    <location>
        <begin position="49"/>
        <end position="61"/>
    </location>
</feature>
<gene>
    <name evidence="2" type="ordered locus">At1g23170</name>
</gene>
<dbReference type="ExpressionAtlas" id="Q1PFT3">
    <property type="expression patterns" value="baseline and differential"/>
</dbReference>
<evidence type="ECO:0000313" key="2">
    <source>
        <dbReference type="EMBL" id="ABE65646.1"/>
    </source>
</evidence>
<evidence type="ECO:0000256" key="1">
    <source>
        <dbReference type="SAM" id="MobiDB-lite"/>
    </source>
</evidence>
<protein>
    <submittedName>
        <fullName evidence="2">Uncharacterized protein</fullName>
    </submittedName>
</protein>
<reference evidence="2" key="1">
    <citation type="submission" date="2006-03" db="EMBL/GenBank/DDBJ databases">
        <authorList>
            <person name="Underwood B.A."/>
            <person name="Xiao Y."/>
            <person name="Moskal W."/>
            <person name="Monaghan E."/>
            <person name="Wang W."/>
            <person name="Redman J."/>
            <person name="Wu H.C."/>
            <person name="Utterback T."/>
            <person name="Town C.D."/>
        </authorList>
    </citation>
    <scope>NUCLEOTIDE SEQUENCE</scope>
</reference>
<dbReference type="PANTHER" id="PTHR13448">
    <property type="entry name" value="TRANSMEMBRANE PROTEIN 214"/>
    <property type="match status" value="1"/>
</dbReference>
<organism evidence="2">
    <name type="scientific">Arabidopsis thaliana</name>
    <name type="common">Mouse-ear cress</name>
    <dbReference type="NCBI Taxonomy" id="3702"/>
    <lineage>
        <taxon>Eukaryota</taxon>
        <taxon>Viridiplantae</taxon>
        <taxon>Streptophyta</taxon>
        <taxon>Embryophyta</taxon>
        <taxon>Tracheophyta</taxon>
        <taxon>Spermatophyta</taxon>
        <taxon>Magnoliopsida</taxon>
        <taxon>eudicotyledons</taxon>
        <taxon>Gunneridae</taxon>
        <taxon>Pentapetalae</taxon>
        <taxon>rosids</taxon>
        <taxon>malvids</taxon>
        <taxon>Brassicales</taxon>
        <taxon>Brassicaceae</taxon>
        <taxon>Camelineae</taxon>
        <taxon>Arabidopsis</taxon>
    </lineage>
</organism>